<evidence type="ECO:0000256" key="3">
    <source>
        <dbReference type="SAM" id="MobiDB-lite"/>
    </source>
</evidence>
<gene>
    <name evidence="5" type="ORF">SAMN05421819_1022</name>
</gene>
<evidence type="ECO:0000256" key="1">
    <source>
        <dbReference type="ARBA" id="ARBA00007469"/>
    </source>
</evidence>
<dbReference type="EMBL" id="FNVA01000001">
    <property type="protein sequence ID" value="SEF74262.1"/>
    <property type="molecule type" value="Genomic_DNA"/>
</dbReference>
<feature type="compositionally biased region" description="Gly residues" evidence="3">
    <location>
        <begin position="263"/>
        <end position="274"/>
    </location>
</feature>
<evidence type="ECO:0000313" key="6">
    <source>
        <dbReference type="Proteomes" id="UP000236728"/>
    </source>
</evidence>
<dbReference type="InterPro" id="IPR039378">
    <property type="entry name" value="RNase_T2_prok"/>
</dbReference>
<dbReference type="GO" id="GO:0006401">
    <property type="term" value="P:RNA catabolic process"/>
    <property type="evidence" value="ECO:0007669"/>
    <property type="project" value="UniProtKB-ARBA"/>
</dbReference>
<feature type="signal peptide" evidence="4">
    <location>
        <begin position="1"/>
        <end position="29"/>
    </location>
</feature>
<dbReference type="Gene3D" id="3.90.730.10">
    <property type="entry name" value="Ribonuclease T2-like"/>
    <property type="match status" value="1"/>
</dbReference>
<dbReference type="GO" id="GO:0033897">
    <property type="term" value="F:ribonuclease T2 activity"/>
    <property type="evidence" value="ECO:0007669"/>
    <property type="project" value="InterPro"/>
</dbReference>
<feature type="region of interest" description="Disordered" evidence="3">
    <location>
        <begin position="43"/>
        <end position="75"/>
    </location>
</feature>
<evidence type="ECO:0000256" key="4">
    <source>
        <dbReference type="SAM" id="SignalP"/>
    </source>
</evidence>
<dbReference type="CDD" id="cd01062">
    <property type="entry name" value="RNase_T2_prok"/>
    <property type="match status" value="1"/>
</dbReference>
<dbReference type="InterPro" id="IPR033130">
    <property type="entry name" value="RNase_T2_His_AS_2"/>
</dbReference>
<feature type="compositionally biased region" description="Low complexity" evidence="3">
    <location>
        <begin position="46"/>
        <end position="61"/>
    </location>
</feature>
<dbReference type="SUPFAM" id="SSF55895">
    <property type="entry name" value="Ribonuclease Rh-like"/>
    <property type="match status" value="1"/>
</dbReference>
<dbReference type="PROSITE" id="PS00530">
    <property type="entry name" value="RNASE_T2_1"/>
    <property type="match status" value="1"/>
</dbReference>
<organism evidence="5 6">
    <name type="scientific">Bryocella elongata</name>
    <dbReference type="NCBI Taxonomy" id="863522"/>
    <lineage>
        <taxon>Bacteria</taxon>
        <taxon>Pseudomonadati</taxon>
        <taxon>Acidobacteriota</taxon>
        <taxon>Terriglobia</taxon>
        <taxon>Terriglobales</taxon>
        <taxon>Acidobacteriaceae</taxon>
        <taxon>Bryocella</taxon>
    </lineage>
</organism>
<name>A0A1H5UGX4_9BACT</name>
<dbReference type="Proteomes" id="UP000236728">
    <property type="component" value="Unassembled WGS sequence"/>
</dbReference>
<dbReference type="PANTHER" id="PTHR11240:SF22">
    <property type="entry name" value="RIBONUCLEASE T2"/>
    <property type="match status" value="1"/>
</dbReference>
<proteinExistence type="inferred from homology"/>
<evidence type="ECO:0000256" key="2">
    <source>
        <dbReference type="RuleBase" id="RU004328"/>
    </source>
</evidence>
<dbReference type="PANTHER" id="PTHR11240">
    <property type="entry name" value="RIBONUCLEASE T2"/>
    <property type="match status" value="1"/>
</dbReference>
<keyword evidence="4" id="KW-0732">Signal</keyword>
<reference evidence="5 6" key="1">
    <citation type="submission" date="2016-10" db="EMBL/GenBank/DDBJ databases">
        <authorList>
            <person name="de Groot N.N."/>
        </authorList>
    </citation>
    <scope>NUCLEOTIDE SEQUENCE [LARGE SCALE GENOMIC DNA]</scope>
    <source>
        <strain evidence="5 6">DSM 22489</strain>
    </source>
</reference>
<dbReference type="InterPro" id="IPR001568">
    <property type="entry name" value="RNase_T2-like"/>
</dbReference>
<dbReference type="PROSITE" id="PS00531">
    <property type="entry name" value="RNASE_T2_2"/>
    <property type="match status" value="1"/>
</dbReference>
<dbReference type="GO" id="GO:0003723">
    <property type="term" value="F:RNA binding"/>
    <property type="evidence" value="ECO:0007669"/>
    <property type="project" value="InterPro"/>
</dbReference>
<feature type="chain" id="PRO_5009286146" evidence="4">
    <location>
        <begin position="30"/>
        <end position="286"/>
    </location>
</feature>
<comment type="similarity">
    <text evidence="1 2">Belongs to the RNase T2 family.</text>
</comment>
<dbReference type="Pfam" id="PF00445">
    <property type="entry name" value="Ribonuclease_T2"/>
    <property type="match status" value="1"/>
</dbReference>
<dbReference type="InterPro" id="IPR018188">
    <property type="entry name" value="RNase_T2_His_AS_1"/>
</dbReference>
<feature type="region of interest" description="Disordered" evidence="3">
    <location>
        <begin position="263"/>
        <end position="286"/>
    </location>
</feature>
<evidence type="ECO:0000313" key="5">
    <source>
        <dbReference type="EMBL" id="SEF74262.1"/>
    </source>
</evidence>
<protein>
    <submittedName>
        <fullName evidence="5">Ribonuclease I</fullName>
    </submittedName>
</protein>
<sequence>MRTWCGMYGARFVLALALAACVAGCKAPAGGDLATQPKTAARADDGFAQSGSSSAGGYSQGNERRRDQRHGGARSAAPGQFDYYLLTWSWSPEFCYSHPDKPECATGRRFVVHGLWPENSDGGYPEECSDAAGPANPGQYSDLYPDQGLLQHEWQTHGTCSGMQPDAYFSAMRREANSVKIPGPLADVSSRISLSPDQIINGFVQANPGTSAADYNLGCANNYLTQVQLCVDKNLHATACMGVRSCGADTVIVVPPGTARTTGSGGYGGYSGGGSRRRHHADDRGY</sequence>
<dbReference type="AlphaFoldDB" id="A0A1H5UGX4"/>
<keyword evidence="6" id="KW-1185">Reference proteome</keyword>
<dbReference type="InterPro" id="IPR036430">
    <property type="entry name" value="RNase_T2-like_sf"/>
</dbReference>
<accession>A0A1H5UGX4</accession>